<evidence type="ECO:0000259" key="4">
    <source>
        <dbReference type="PROSITE" id="PS50110"/>
    </source>
</evidence>
<dbReference type="EC" id="3.1.3.3" evidence="5"/>
<evidence type="ECO:0000256" key="2">
    <source>
        <dbReference type="PROSITE-ProRule" id="PRU00169"/>
    </source>
</evidence>
<dbReference type="Pfam" id="PF07228">
    <property type="entry name" value="SpoIIE"/>
    <property type="match status" value="1"/>
</dbReference>
<dbReference type="InterPro" id="IPR036457">
    <property type="entry name" value="PPM-type-like_dom_sf"/>
</dbReference>
<keyword evidence="1 2" id="KW-0597">Phosphoprotein</keyword>
<evidence type="ECO:0000313" key="6">
    <source>
        <dbReference type="Proteomes" id="UP001244552"/>
    </source>
</evidence>
<dbReference type="PANTHER" id="PTHR44591">
    <property type="entry name" value="STRESS RESPONSE REGULATOR PROTEIN 1"/>
    <property type="match status" value="1"/>
</dbReference>
<protein>
    <submittedName>
        <fullName evidence="5">Sigma-B regulation protein RsbU (Phosphoserine phosphatase)</fullName>
        <ecNumber evidence="5">3.1.3.3</ecNumber>
    </submittedName>
</protein>
<evidence type="ECO:0000256" key="3">
    <source>
        <dbReference type="SAM" id="MobiDB-lite"/>
    </source>
</evidence>
<keyword evidence="6" id="KW-1185">Reference proteome</keyword>
<dbReference type="Proteomes" id="UP001244552">
    <property type="component" value="Unassembled WGS sequence"/>
</dbReference>
<dbReference type="SUPFAM" id="SSF52172">
    <property type="entry name" value="CheY-like"/>
    <property type="match status" value="1"/>
</dbReference>
<dbReference type="InterPro" id="IPR011006">
    <property type="entry name" value="CheY-like_superfamily"/>
</dbReference>
<dbReference type="Gene3D" id="3.40.50.2300">
    <property type="match status" value="1"/>
</dbReference>
<dbReference type="Gene3D" id="3.60.40.10">
    <property type="entry name" value="PPM-type phosphatase domain"/>
    <property type="match status" value="1"/>
</dbReference>
<evidence type="ECO:0000313" key="5">
    <source>
        <dbReference type="EMBL" id="MDQ0533999.1"/>
    </source>
</evidence>
<keyword evidence="5" id="KW-0378">Hydrolase</keyword>
<dbReference type="InterPro" id="IPR001789">
    <property type="entry name" value="Sig_transdc_resp-reg_receiver"/>
</dbReference>
<accession>A0ABU0ML79</accession>
<organism evidence="5 6">
    <name type="scientific">Azospirillum picis</name>
    <dbReference type="NCBI Taxonomy" id="488438"/>
    <lineage>
        <taxon>Bacteria</taxon>
        <taxon>Pseudomonadati</taxon>
        <taxon>Pseudomonadota</taxon>
        <taxon>Alphaproteobacteria</taxon>
        <taxon>Rhodospirillales</taxon>
        <taxon>Azospirillaceae</taxon>
        <taxon>Azospirillum</taxon>
    </lineage>
</organism>
<feature type="modified residue" description="4-aspartylphosphate" evidence="2">
    <location>
        <position position="85"/>
    </location>
</feature>
<dbReference type="InterPro" id="IPR050595">
    <property type="entry name" value="Bact_response_regulator"/>
</dbReference>
<feature type="domain" description="Response regulatory" evidence="4">
    <location>
        <begin position="35"/>
        <end position="152"/>
    </location>
</feature>
<dbReference type="Pfam" id="PF00072">
    <property type="entry name" value="Response_reg"/>
    <property type="match status" value="1"/>
</dbReference>
<dbReference type="GO" id="GO:0016787">
    <property type="term" value="F:hydrolase activity"/>
    <property type="evidence" value="ECO:0007669"/>
    <property type="project" value="UniProtKB-KW"/>
</dbReference>
<feature type="region of interest" description="Disordered" evidence="3">
    <location>
        <begin position="1"/>
        <end position="23"/>
    </location>
</feature>
<reference evidence="5 6" key="1">
    <citation type="submission" date="2023-07" db="EMBL/GenBank/DDBJ databases">
        <title>Genomic Encyclopedia of Type Strains, Phase IV (KMG-IV): sequencing the most valuable type-strain genomes for metagenomic binning, comparative biology and taxonomic classification.</title>
        <authorList>
            <person name="Goeker M."/>
        </authorList>
    </citation>
    <scope>NUCLEOTIDE SEQUENCE [LARGE SCALE GENOMIC DNA]</scope>
    <source>
        <strain evidence="5 6">DSM 19922</strain>
    </source>
</reference>
<dbReference type="InterPro" id="IPR001932">
    <property type="entry name" value="PPM-type_phosphatase-like_dom"/>
</dbReference>
<evidence type="ECO:0000256" key="1">
    <source>
        <dbReference type="ARBA" id="ARBA00022553"/>
    </source>
</evidence>
<dbReference type="PROSITE" id="PS50110">
    <property type="entry name" value="RESPONSE_REGULATORY"/>
    <property type="match status" value="1"/>
</dbReference>
<name>A0ABU0ML79_9PROT</name>
<sequence>MSPPVSATDPPHDSSRAGLDSPAAATADDGILDCRVLVVDDIAINRTLIGALLDEAGFRFVTFAEDGPQAMEMIAAGTPDLLILDIMMPGMDGFEVCRRLRAMPETADLPILVQTALSAGEDRNRAFAAGATDLISKPLERTELLARVRIHLESGMLIRRLQFYRSRVEAELAIARSMQEHLLPTPAGCAAVAGSAGCSLRAHSAVSPLLGGDLWGLLPLDRRRFGVYLLNVPGRGVSAALNAFRLHTLLHELGPEKGGDPAALLTALNDRACLLLEQGERATITYGVVDGEAGRFVHASADSAPPMILCDGSPPALGSSTGLPIGAAVGTRYHAETMELPPGAVLALYSVAVLQALDAGGTGIGLGWLIACAVAEGGGFDHVVGALGLALGEASSDDHTLVWIRRDGGP</sequence>
<gene>
    <name evidence="5" type="ORF">QO018_002866</name>
</gene>
<dbReference type="RefSeq" id="WP_246513069.1">
    <property type="nucleotide sequence ID" value="NZ_JAGINO010000009.1"/>
</dbReference>
<dbReference type="PANTHER" id="PTHR44591:SF18">
    <property type="entry name" value="REGULATORY PROTEIN"/>
    <property type="match status" value="1"/>
</dbReference>
<comment type="caution">
    <text evidence="5">The sequence shown here is derived from an EMBL/GenBank/DDBJ whole genome shotgun (WGS) entry which is preliminary data.</text>
</comment>
<proteinExistence type="predicted"/>
<dbReference type="SMART" id="SM00448">
    <property type="entry name" value="REC"/>
    <property type="match status" value="1"/>
</dbReference>
<dbReference type="EMBL" id="JAUSVU010000009">
    <property type="protein sequence ID" value="MDQ0533999.1"/>
    <property type="molecule type" value="Genomic_DNA"/>
</dbReference>